<protein>
    <submittedName>
        <fullName evidence="1">Uncharacterized protein</fullName>
    </submittedName>
</protein>
<organism evidence="1 2">
    <name type="scientific">Stylosanthes scabra</name>
    <dbReference type="NCBI Taxonomy" id="79078"/>
    <lineage>
        <taxon>Eukaryota</taxon>
        <taxon>Viridiplantae</taxon>
        <taxon>Streptophyta</taxon>
        <taxon>Embryophyta</taxon>
        <taxon>Tracheophyta</taxon>
        <taxon>Spermatophyta</taxon>
        <taxon>Magnoliopsida</taxon>
        <taxon>eudicotyledons</taxon>
        <taxon>Gunneridae</taxon>
        <taxon>Pentapetalae</taxon>
        <taxon>rosids</taxon>
        <taxon>fabids</taxon>
        <taxon>Fabales</taxon>
        <taxon>Fabaceae</taxon>
        <taxon>Papilionoideae</taxon>
        <taxon>50 kb inversion clade</taxon>
        <taxon>dalbergioids sensu lato</taxon>
        <taxon>Dalbergieae</taxon>
        <taxon>Pterocarpus clade</taxon>
        <taxon>Stylosanthes</taxon>
    </lineage>
</organism>
<reference evidence="1 2" key="1">
    <citation type="journal article" date="2023" name="Plants (Basel)">
        <title>Bridging the Gap: Combining Genomics and Transcriptomics Approaches to Understand Stylosanthes scabra, an Orphan Legume from the Brazilian Caatinga.</title>
        <authorList>
            <person name="Ferreira-Neto J.R.C."/>
            <person name="da Silva M.D."/>
            <person name="Binneck E."/>
            <person name="de Melo N.F."/>
            <person name="da Silva R.H."/>
            <person name="de Melo A.L.T.M."/>
            <person name="Pandolfi V."/>
            <person name="Bustamante F.O."/>
            <person name="Brasileiro-Vidal A.C."/>
            <person name="Benko-Iseppon A.M."/>
        </authorList>
    </citation>
    <scope>NUCLEOTIDE SEQUENCE [LARGE SCALE GENOMIC DNA]</scope>
    <source>
        <tissue evidence="1">Leaves</tissue>
    </source>
</reference>
<gene>
    <name evidence="1" type="ORF">PIB30_090202</name>
</gene>
<keyword evidence="2" id="KW-1185">Reference proteome</keyword>
<evidence type="ECO:0000313" key="1">
    <source>
        <dbReference type="EMBL" id="MED6176643.1"/>
    </source>
</evidence>
<comment type="caution">
    <text evidence="1">The sequence shown here is derived from an EMBL/GenBank/DDBJ whole genome shotgun (WGS) entry which is preliminary data.</text>
</comment>
<accession>A0ABU6VXU6</accession>
<evidence type="ECO:0000313" key="2">
    <source>
        <dbReference type="Proteomes" id="UP001341840"/>
    </source>
</evidence>
<dbReference type="Proteomes" id="UP001341840">
    <property type="component" value="Unassembled WGS sequence"/>
</dbReference>
<proteinExistence type="predicted"/>
<dbReference type="EMBL" id="JASCZI010152762">
    <property type="protein sequence ID" value="MED6176643.1"/>
    <property type="molecule type" value="Genomic_DNA"/>
</dbReference>
<name>A0ABU6VXU6_9FABA</name>
<sequence>MEVLSMFQGPRTVALEDEKPGTYERCRSTHFTDCSCDNSSFDEPRPYSRHNLFGFPYNDIKTCFQRIRESRINPVATPRAERSSQSDDYISFSYVSILASFTFLGHFQSNSNLSRPETLE</sequence>